<name>A0A6G1K399_9PLEO</name>
<organism evidence="3 4">
    <name type="scientific">Pleomassaria siparia CBS 279.74</name>
    <dbReference type="NCBI Taxonomy" id="1314801"/>
    <lineage>
        <taxon>Eukaryota</taxon>
        <taxon>Fungi</taxon>
        <taxon>Dikarya</taxon>
        <taxon>Ascomycota</taxon>
        <taxon>Pezizomycotina</taxon>
        <taxon>Dothideomycetes</taxon>
        <taxon>Pleosporomycetidae</taxon>
        <taxon>Pleosporales</taxon>
        <taxon>Pleomassariaceae</taxon>
        <taxon>Pleomassaria</taxon>
    </lineage>
</organism>
<dbReference type="Pfam" id="PF24853">
    <property type="entry name" value="DUF7727"/>
    <property type="match status" value="1"/>
</dbReference>
<dbReference type="PANTHER" id="PTHR40629">
    <property type="entry name" value="PRO41 PROTEIN"/>
    <property type="match status" value="1"/>
</dbReference>
<dbReference type="OrthoDB" id="2110422at2759"/>
<evidence type="ECO:0000313" key="4">
    <source>
        <dbReference type="Proteomes" id="UP000799428"/>
    </source>
</evidence>
<feature type="transmembrane region" description="Helical" evidence="1">
    <location>
        <begin position="52"/>
        <end position="74"/>
    </location>
</feature>
<dbReference type="Proteomes" id="UP000799428">
    <property type="component" value="Unassembled WGS sequence"/>
</dbReference>
<feature type="transmembrane region" description="Helical" evidence="1">
    <location>
        <begin position="94"/>
        <end position="114"/>
    </location>
</feature>
<keyword evidence="1" id="KW-0472">Membrane</keyword>
<dbReference type="InterPro" id="IPR056144">
    <property type="entry name" value="DUF7727"/>
</dbReference>
<evidence type="ECO:0000259" key="2">
    <source>
        <dbReference type="Pfam" id="PF24853"/>
    </source>
</evidence>
<gene>
    <name evidence="3" type="ORF">K504DRAFT_504456</name>
</gene>
<dbReference type="AlphaFoldDB" id="A0A6G1K399"/>
<dbReference type="PANTHER" id="PTHR40629:SF1">
    <property type="entry name" value="PRO41 PROTEIN"/>
    <property type="match status" value="1"/>
</dbReference>
<keyword evidence="1" id="KW-1133">Transmembrane helix</keyword>
<reference evidence="3" key="1">
    <citation type="journal article" date="2020" name="Stud. Mycol.">
        <title>101 Dothideomycetes genomes: a test case for predicting lifestyles and emergence of pathogens.</title>
        <authorList>
            <person name="Haridas S."/>
            <person name="Albert R."/>
            <person name="Binder M."/>
            <person name="Bloem J."/>
            <person name="Labutti K."/>
            <person name="Salamov A."/>
            <person name="Andreopoulos B."/>
            <person name="Baker S."/>
            <person name="Barry K."/>
            <person name="Bills G."/>
            <person name="Bluhm B."/>
            <person name="Cannon C."/>
            <person name="Castanera R."/>
            <person name="Culley D."/>
            <person name="Daum C."/>
            <person name="Ezra D."/>
            <person name="Gonzalez J."/>
            <person name="Henrissat B."/>
            <person name="Kuo A."/>
            <person name="Liang C."/>
            <person name="Lipzen A."/>
            <person name="Lutzoni F."/>
            <person name="Magnuson J."/>
            <person name="Mondo S."/>
            <person name="Nolan M."/>
            <person name="Ohm R."/>
            <person name="Pangilinan J."/>
            <person name="Park H.-J."/>
            <person name="Ramirez L."/>
            <person name="Alfaro M."/>
            <person name="Sun H."/>
            <person name="Tritt A."/>
            <person name="Yoshinaga Y."/>
            <person name="Zwiers L.-H."/>
            <person name="Turgeon B."/>
            <person name="Goodwin S."/>
            <person name="Spatafora J."/>
            <person name="Crous P."/>
            <person name="Grigoriev I."/>
        </authorList>
    </citation>
    <scope>NUCLEOTIDE SEQUENCE</scope>
    <source>
        <strain evidence="3">CBS 279.74</strain>
    </source>
</reference>
<proteinExistence type="predicted"/>
<evidence type="ECO:0000256" key="1">
    <source>
        <dbReference type="SAM" id="Phobius"/>
    </source>
</evidence>
<sequence>MLFEEQDHCRLQTTNCIPPQVLGSRFSVLGSQFSVLNSQFSILRPELIKNHWARLIVLTAAAYQIAAALEAFFWPKIFWDFLTKNLDGAVKPIPALQIINLLLGIFGLLYEWPLSFIAGTGFHRSIEARLIIYPLSALSALLIYQGTNSGLYYIVGMIAYFWAYSEGEVVCPEPWTLPKRGSAARGRV</sequence>
<accession>A0A6G1K399</accession>
<keyword evidence="1" id="KW-0812">Transmembrane</keyword>
<feature type="domain" description="DUF7727" evidence="2">
    <location>
        <begin position="46"/>
        <end position="168"/>
    </location>
</feature>
<keyword evidence="4" id="KW-1185">Reference proteome</keyword>
<evidence type="ECO:0000313" key="3">
    <source>
        <dbReference type="EMBL" id="KAF2707278.1"/>
    </source>
</evidence>
<protein>
    <recommendedName>
        <fullName evidence="2">DUF7727 domain-containing protein</fullName>
    </recommendedName>
</protein>
<dbReference type="EMBL" id="MU005774">
    <property type="protein sequence ID" value="KAF2707278.1"/>
    <property type="molecule type" value="Genomic_DNA"/>
</dbReference>